<dbReference type="AlphaFoldDB" id="A0A942YVG4"/>
<dbReference type="InterPro" id="IPR036390">
    <property type="entry name" value="WH_DNA-bd_sf"/>
</dbReference>
<dbReference type="Proteomes" id="UP000679749">
    <property type="component" value="Unassembled WGS sequence"/>
</dbReference>
<evidence type="ECO:0000256" key="4">
    <source>
        <dbReference type="ARBA" id="ARBA00023163"/>
    </source>
</evidence>
<feature type="coiled-coil region" evidence="5">
    <location>
        <begin position="101"/>
        <end position="128"/>
    </location>
</feature>
<dbReference type="RefSeq" id="WP_213118605.1">
    <property type="nucleotide sequence ID" value="NZ_JAGYPF010000003.1"/>
</dbReference>
<keyword evidence="5" id="KW-0175">Coiled coil</keyword>
<evidence type="ECO:0000313" key="7">
    <source>
        <dbReference type="Proteomes" id="UP000679749"/>
    </source>
</evidence>
<evidence type="ECO:0000256" key="3">
    <source>
        <dbReference type="ARBA" id="ARBA00023125"/>
    </source>
</evidence>
<dbReference type="PIRSF" id="PIRSF019455">
    <property type="entry name" value="CopR_AtkY"/>
    <property type="match status" value="1"/>
</dbReference>
<organism evidence="6 7">
    <name type="scientific">Neobacillus rhizophilus</name>
    <dbReference type="NCBI Taxonomy" id="2833579"/>
    <lineage>
        <taxon>Bacteria</taxon>
        <taxon>Bacillati</taxon>
        <taxon>Bacillota</taxon>
        <taxon>Bacilli</taxon>
        <taxon>Bacillales</taxon>
        <taxon>Bacillaceae</taxon>
        <taxon>Neobacillus</taxon>
    </lineage>
</organism>
<gene>
    <name evidence="6" type="ORF">KHA99_16770</name>
</gene>
<dbReference type="GO" id="GO:0003677">
    <property type="term" value="F:DNA binding"/>
    <property type="evidence" value="ECO:0007669"/>
    <property type="project" value="UniProtKB-KW"/>
</dbReference>
<dbReference type="Pfam" id="PF03965">
    <property type="entry name" value="Penicillinase_R"/>
    <property type="match status" value="1"/>
</dbReference>
<proteinExistence type="inferred from homology"/>
<dbReference type="InterPro" id="IPR036388">
    <property type="entry name" value="WH-like_DNA-bd_sf"/>
</dbReference>
<keyword evidence="3" id="KW-0238">DNA-binding</keyword>
<evidence type="ECO:0000256" key="1">
    <source>
        <dbReference type="ARBA" id="ARBA00011046"/>
    </source>
</evidence>
<keyword evidence="2" id="KW-0805">Transcription regulation</keyword>
<accession>A0A942YVG4</accession>
<dbReference type="GO" id="GO:0045892">
    <property type="term" value="P:negative regulation of DNA-templated transcription"/>
    <property type="evidence" value="ECO:0007669"/>
    <property type="project" value="InterPro"/>
</dbReference>
<dbReference type="Gene3D" id="1.10.4040.10">
    <property type="entry name" value="Penicillinase repressor domain"/>
    <property type="match status" value="1"/>
</dbReference>
<evidence type="ECO:0000313" key="6">
    <source>
        <dbReference type="EMBL" id="MBS4214109.1"/>
    </source>
</evidence>
<dbReference type="SUPFAM" id="SSF46785">
    <property type="entry name" value="Winged helix' DNA-binding domain"/>
    <property type="match status" value="1"/>
</dbReference>
<evidence type="ECO:0000256" key="2">
    <source>
        <dbReference type="ARBA" id="ARBA00023015"/>
    </source>
</evidence>
<dbReference type="Gene3D" id="1.10.10.10">
    <property type="entry name" value="Winged helix-like DNA-binding domain superfamily/Winged helix DNA-binding domain"/>
    <property type="match status" value="1"/>
</dbReference>
<evidence type="ECO:0000256" key="5">
    <source>
        <dbReference type="SAM" id="Coils"/>
    </source>
</evidence>
<comment type="similarity">
    <text evidence="1">Belongs to the BlaI transcriptional regulatory family.</text>
</comment>
<comment type="caution">
    <text evidence="6">The sequence shown here is derived from an EMBL/GenBank/DDBJ whole genome shotgun (WGS) entry which is preliminary data.</text>
</comment>
<reference evidence="6" key="1">
    <citation type="submission" date="2021-05" db="EMBL/GenBank/DDBJ databases">
        <title>Novel Bacillus species.</title>
        <authorList>
            <person name="Liu G."/>
        </authorList>
    </citation>
    <scope>NUCLEOTIDE SEQUENCE</scope>
    <source>
        <strain evidence="6">FJAT-49825</strain>
    </source>
</reference>
<name>A0A942YVG4_9BACI</name>
<dbReference type="EMBL" id="JAGYPF010000003">
    <property type="protein sequence ID" value="MBS4214109.1"/>
    <property type="molecule type" value="Genomic_DNA"/>
</dbReference>
<protein>
    <submittedName>
        <fullName evidence="6">BlaI/MecI/CopY family transcriptional regulator</fullName>
    </submittedName>
</protein>
<sequence length="128" mass="14864">MKKAECNISDAEWIVMKVLWEETPSPLTSAKIVEAVSSNKKWSPKTIHSLISRLVKKGAIGVNKEMPLYEYYPLVDKRDCVLEETRSFIQKVYDGSIHLMLANFIKEEKISEKEIEELERLLHKKNND</sequence>
<dbReference type="InterPro" id="IPR005650">
    <property type="entry name" value="BlaI_family"/>
</dbReference>
<keyword evidence="4" id="KW-0804">Transcription</keyword>
<keyword evidence="7" id="KW-1185">Reference proteome</keyword>